<evidence type="ECO:0000259" key="13">
    <source>
        <dbReference type="PROSITE" id="PS50109"/>
    </source>
</evidence>
<protein>
    <recommendedName>
        <fullName evidence="3">histidine kinase</fullName>
        <ecNumber evidence="3">2.7.13.3</ecNumber>
    </recommendedName>
</protein>
<dbReference type="PROSITE" id="PS50109">
    <property type="entry name" value="HIS_KIN"/>
    <property type="match status" value="1"/>
</dbReference>
<gene>
    <name evidence="15" type="ORF">B0I33_110205</name>
</gene>
<keyword evidence="12" id="KW-0732">Signal</keyword>
<dbReference type="Proteomes" id="UP000238362">
    <property type="component" value="Unassembled WGS sequence"/>
</dbReference>
<keyword evidence="5" id="KW-0808">Transferase</keyword>
<evidence type="ECO:0000256" key="3">
    <source>
        <dbReference type="ARBA" id="ARBA00012438"/>
    </source>
</evidence>
<sequence>MRTRLLLVLVVFALAAVAGFAAPLLRTTAEQRTQQLVIGRDADIDRFVVLAQQAVDSGDTGTLAAEARRYAELYGEGVVVVDARREPLAQAGLSLADPGVRAVVEGALRNEPGPQPPTLGPWSAEPVLFARPVGTGTRVAGAVVLRASVDAAAADVAARWTAVGLGALLAAAVFVLVAVWLARWVVRPLHALDSGVRAVTAGRRAQVPAGDGPKELRALAASFNRMSDAVVSSAEQQRRLVADASHQLRNPLAALRLRVDSLAPAIGSEGRRTYEATVAEVDRLESLAEGLLALALAESTATRLAAGPERGEPCDVAAVAADRVDAWRAAAGRARVELVLAGAGRVLAACPESELAQVLDVLLDNAIHYAGSGARVEVSWRFEPAGGLARVVIADDGPGLGAEGLARATERFWRGGGAGAPRGSGLGLAIADRQITARGGRLELHRAEPHGLAVHVTLPVGTA</sequence>
<dbReference type="Gene3D" id="6.10.340.10">
    <property type="match status" value="1"/>
</dbReference>
<evidence type="ECO:0000256" key="11">
    <source>
        <dbReference type="SAM" id="Phobius"/>
    </source>
</evidence>
<comment type="caution">
    <text evidence="15">The sequence shown here is derived from an EMBL/GenBank/DDBJ whole genome shotgun (WGS) entry which is preliminary data.</text>
</comment>
<dbReference type="OrthoDB" id="9786919at2"/>
<dbReference type="CDD" id="cd00075">
    <property type="entry name" value="HATPase"/>
    <property type="match status" value="1"/>
</dbReference>
<dbReference type="InterPro" id="IPR003661">
    <property type="entry name" value="HisK_dim/P_dom"/>
</dbReference>
<evidence type="ECO:0000256" key="4">
    <source>
        <dbReference type="ARBA" id="ARBA00022553"/>
    </source>
</evidence>
<accession>A0A2T0LPL1</accession>
<dbReference type="InterPro" id="IPR036097">
    <property type="entry name" value="HisK_dim/P_sf"/>
</dbReference>
<keyword evidence="4" id="KW-0597">Phosphoprotein</keyword>
<evidence type="ECO:0000256" key="2">
    <source>
        <dbReference type="ARBA" id="ARBA00004236"/>
    </source>
</evidence>
<keyword evidence="7 15" id="KW-0418">Kinase</keyword>
<dbReference type="Gene3D" id="3.30.565.10">
    <property type="entry name" value="Histidine kinase-like ATPase, C-terminal domain"/>
    <property type="match status" value="1"/>
</dbReference>
<dbReference type="CDD" id="cd06225">
    <property type="entry name" value="HAMP"/>
    <property type="match status" value="1"/>
</dbReference>
<feature type="transmembrane region" description="Helical" evidence="11">
    <location>
        <begin position="160"/>
        <end position="182"/>
    </location>
</feature>
<evidence type="ECO:0000256" key="8">
    <source>
        <dbReference type="ARBA" id="ARBA00022989"/>
    </source>
</evidence>
<dbReference type="InterPro" id="IPR005467">
    <property type="entry name" value="His_kinase_dom"/>
</dbReference>
<dbReference type="PANTHER" id="PTHR45436:SF5">
    <property type="entry name" value="SENSOR HISTIDINE KINASE TRCS"/>
    <property type="match status" value="1"/>
</dbReference>
<comment type="subcellular location">
    <subcellularLocation>
        <location evidence="2">Cell membrane</location>
    </subcellularLocation>
</comment>
<name>A0A2T0LPL1_9PSEU</name>
<feature type="chain" id="PRO_5015691417" description="histidine kinase" evidence="12">
    <location>
        <begin position="22"/>
        <end position="463"/>
    </location>
</feature>
<dbReference type="SMART" id="SM00304">
    <property type="entry name" value="HAMP"/>
    <property type="match status" value="1"/>
</dbReference>
<evidence type="ECO:0000256" key="5">
    <source>
        <dbReference type="ARBA" id="ARBA00022679"/>
    </source>
</evidence>
<dbReference type="PANTHER" id="PTHR45436">
    <property type="entry name" value="SENSOR HISTIDINE KINASE YKOH"/>
    <property type="match status" value="1"/>
</dbReference>
<dbReference type="GO" id="GO:0000155">
    <property type="term" value="F:phosphorelay sensor kinase activity"/>
    <property type="evidence" value="ECO:0007669"/>
    <property type="project" value="InterPro"/>
</dbReference>
<dbReference type="SMART" id="SM00388">
    <property type="entry name" value="HisKA"/>
    <property type="match status" value="1"/>
</dbReference>
<feature type="domain" description="Histidine kinase" evidence="13">
    <location>
        <begin position="243"/>
        <end position="462"/>
    </location>
</feature>
<feature type="signal peptide" evidence="12">
    <location>
        <begin position="1"/>
        <end position="21"/>
    </location>
</feature>
<dbReference type="RefSeq" id="WP_106181043.1">
    <property type="nucleotide sequence ID" value="NZ_PVNH01000010.1"/>
</dbReference>
<evidence type="ECO:0000256" key="1">
    <source>
        <dbReference type="ARBA" id="ARBA00000085"/>
    </source>
</evidence>
<evidence type="ECO:0000256" key="9">
    <source>
        <dbReference type="ARBA" id="ARBA00023012"/>
    </source>
</evidence>
<keyword evidence="8 11" id="KW-1133">Transmembrane helix</keyword>
<dbReference type="InterPro" id="IPR004358">
    <property type="entry name" value="Sig_transdc_His_kin-like_C"/>
</dbReference>
<dbReference type="GO" id="GO:0005886">
    <property type="term" value="C:plasma membrane"/>
    <property type="evidence" value="ECO:0007669"/>
    <property type="project" value="UniProtKB-SubCell"/>
</dbReference>
<dbReference type="SUPFAM" id="SSF47384">
    <property type="entry name" value="Homodimeric domain of signal transducing histidine kinase"/>
    <property type="match status" value="1"/>
</dbReference>
<proteinExistence type="predicted"/>
<feature type="domain" description="HAMP" evidence="14">
    <location>
        <begin position="183"/>
        <end position="235"/>
    </location>
</feature>
<dbReference type="PRINTS" id="PR00344">
    <property type="entry name" value="BCTRLSENSOR"/>
</dbReference>
<keyword evidence="9" id="KW-0902">Two-component regulatory system</keyword>
<reference evidence="15 16" key="1">
    <citation type="submission" date="2018-03" db="EMBL/GenBank/DDBJ databases">
        <title>Genomic Encyclopedia of Type Strains, Phase III (KMG-III): the genomes of soil and plant-associated and newly described type strains.</title>
        <authorList>
            <person name="Whitman W."/>
        </authorList>
    </citation>
    <scope>NUCLEOTIDE SEQUENCE [LARGE SCALE GENOMIC DNA]</scope>
    <source>
        <strain evidence="15 16">CGMCC 4.7125</strain>
    </source>
</reference>
<evidence type="ECO:0000313" key="15">
    <source>
        <dbReference type="EMBL" id="PRX45106.1"/>
    </source>
</evidence>
<keyword evidence="10 11" id="KW-0472">Membrane</keyword>
<organism evidence="15 16">
    <name type="scientific">Prauserella shujinwangii</name>
    <dbReference type="NCBI Taxonomy" id="1453103"/>
    <lineage>
        <taxon>Bacteria</taxon>
        <taxon>Bacillati</taxon>
        <taxon>Actinomycetota</taxon>
        <taxon>Actinomycetes</taxon>
        <taxon>Pseudonocardiales</taxon>
        <taxon>Pseudonocardiaceae</taxon>
        <taxon>Prauserella</taxon>
    </lineage>
</organism>
<evidence type="ECO:0000256" key="6">
    <source>
        <dbReference type="ARBA" id="ARBA00022692"/>
    </source>
</evidence>
<evidence type="ECO:0000259" key="14">
    <source>
        <dbReference type="PROSITE" id="PS50885"/>
    </source>
</evidence>
<dbReference type="AlphaFoldDB" id="A0A2T0LPL1"/>
<dbReference type="InterPro" id="IPR003594">
    <property type="entry name" value="HATPase_dom"/>
</dbReference>
<dbReference type="CDD" id="cd00082">
    <property type="entry name" value="HisKA"/>
    <property type="match status" value="1"/>
</dbReference>
<keyword evidence="6 11" id="KW-0812">Transmembrane</keyword>
<dbReference type="EC" id="2.7.13.3" evidence="3"/>
<dbReference type="PROSITE" id="PS50885">
    <property type="entry name" value="HAMP"/>
    <property type="match status" value="1"/>
</dbReference>
<evidence type="ECO:0000313" key="16">
    <source>
        <dbReference type="Proteomes" id="UP000238362"/>
    </source>
</evidence>
<dbReference type="InterPro" id="IPR036890">
    <property type="entry name" value="HATPase_C_sf"/>
</dbReference>
<comment type="catalytic activity">
    <reaction evidence="1">
        <text>ATP + protein L-histidine = ADP + protein N-phospho-L-histidine.</text>
        <dbReference type="EC" id="2.7.13.3"/>
    </reaction>
</comment>
<evidence type="ECO:0000256" key="12">
    <source>
        <dbReference type="SAM" id="SignalP"/>
    </source>
</evidence>
<evidence type="ECO:0000256" key="10">
    <source>
        <dbReference type="ARBA" id="ARBA00023136"/>
    </source>
</evidence>
<dbReference type="Gene3D" id="1.10.287.130">
    <property type="match status" value="1"/>
</dbReference>
<dbReference type="InterPro" id="IPR003660">
    <property type="entry name" value="HAMP_dom"/>
</dbReference>
<dbReference type="SMART" id="SM00387">
    <property type="entry name" value="HATPase_c"/>
    <property type="match status" value="1"/>
</dbReference>
<dbReference type="Pfam" id="PF00512">
    <property type="entry name" value="HisKA"/>
    <property type="match status" value="1"/>
</dbReference>
<keyword evidence="16" id="KW-1185">Reference proteome</keyword>
<dbReference type="InterPro" id="IPR050428">
    <property type="entry name" value="TCS_sensor_his_kinase"/>
</dbReference>
<dbReference type="SUPFAM" id="SSF55874">
    <property type="entry name" value="ATPase domain of HSP90 chaperone/DNA topoisomerase II/histidine kinase"/>
    <property type="match status" value="1"/>
</dbReference>
<dbReference type="EMBL" id="PVNH01000010">
    <property type="protein sequence ID" value="PRX45106.1"/>
    <property type="molecule type" value="Genomic_DNA"/>
</dbReference>
<dbReference type="Pfam" id="PF02518">
    <property type="entry name" value="HATPase_c"/>
    <property type="match status" value="1"/>
</dbReference>
<dbReference type="Pfam" id="PF00672">
    <property type="entry name" value="HAMP"/>
    <property type="match status" value="1"/>
</dbReference>
<evidence type="ECO:0000256" key="7">
    <source>
        <dbReference type="ARBA" id="ARBA00022777"/>
    </source>
</evidence>